<dbReference type="Proteomes" id="UP000825886">
    <property type="component" value="Chromosome"/>
</dbReference>
<evidence type="ECO:0000313" key="2">
    <source>
        <dbReference type="EMBL" id="QZN94742.1"/>
    </source>
</evidence>
<protein>
    <recommendedName>
        <fullName evidence="4">Flp pilus assembly protein TadD</fullName>
    </recommendedName>
</protein>
<accession>A0ABX9AHU3</accession>
<dbReference type="InterPro" id="IPR019734">
    <property type="entry name" value="TPR_rpt"/>
</dbReference>
<keyword evidence="3" id="KW-1185">Reference proteome</keyword>
<sequence>MGKLVHVLLLLSVFSLTGCVTKSGNHNAIDEEQKEFILTKMNDYQGLIKLYREKLNRKEDAKIRYILASHYHSAMDYESSRHYLAPLLADNPNEDILLLEGKNLLEQGRIAEALECVRAALNKNPDNGEALNTQGVLLAQLGNYLGAKVAFDSARAHFVDEDKVINNLAMLAIMQEDYSTARGYLAPLYARGYTGENLLHNLVFVLVKLRDFEGAEAVLNRAKNVDIREGLLESLSKIKPRSQRQLQQRELLAKQDVSIKKGQDDEDATPTLSLSKEPNNEIIAVRAGQHEKYFRMAMESRERIAVKELGDRAPNQIIYELQGVTASDDILHIGNNLMAEGNVKSISIVHKDKNTILLTFLLKKKMDKLKVFHLDAEKSAPERLVFDFYHG</sequence>
<dbReference type="PROSITE" id="PS51257">
    <property type="entry name" value="PROKAR_LIPOPROTEIN"/>
    <property type="match status" value="1"/>
</dbReference>
<feature type="repeat" description="TPR" evidence="1">
    <location>
        <begin position="94"/>
        <end position="127"/>
    </location>
</feature>
<name>A0ABX9AHU3_9ENTR</name>
<dbReference type="Pfam" id="PF13432">
    <property type="entry name" value="TPR_16"/>
    <property type="match status" value="1"/>
</dbReference>
<evidence type="ECO:0000313" key="3">
    <source>
        <dbReference type="Proteomes" id="UP000825886"/>
    </source>
</evidence>
<dbReference type="EMBL" id="CP081864">
    <property type="protein sequence ID" value="QZN94742.1"/>
    <property type="molecule type" value="Genomic_DNA"/>
</dbReference>
<reference evidence="2 3" key="1">
    <citation type="submission" date="2021-08" db="EMBL/GenBank/DDBJ databases">
        <title>Culture and genomic analysis of Symbiopectobacterium purcellii sp. nov. gen. nov., isolated from the leafhopper Empoasca decipiens.</title>
        <authorList>
            <person name="Nadal-Jimenez P."/>
            <person name="Siozios S."/>
            <person name="Halliday N."/>
            <person name="Camara M."/>
            <person name="Hurst G.D.D."/>
        </authorList>
    </citation>
    <scope>NUCLEOTIDE SEQUENCE [LARGE SCALE GENOMIC DNA]</scope>
    <source>
        <strain evidence="2 3">SyEd1</strain>
    </source>
</reference>
<proteinExistence type="predicted"/>
<dbReference type="RefSeq" id="WP_222157856.1">
    <property type="nucleotide sequence ID" value="NZ_CP081864.1"/>
</dbReference>
<keyword evidence="1" id="KW-0802">TPR repeat</keyword>
<dbReference type="Gene3D" id="1.25.40.10">
    <property type="entry name" value="Tetratricopeptide repeat domain"/>
    <property type="match status" value="1"/>
</dbReference>
<dbReference type="Gene3D" id="2.60.40.3500">
    <property type="match status" value="1"/>
</dbReference>
<gene>
    <name evidence="2" type="ORF">K6K13_15865</name>
</gene>
<evidence type="ECO:0008006" key="4">
    <source>
        <dbReference type="Google" id="ProtNLM"/>
    </source>
</evidence>
<dbReference type="InterPro" id="IPR011990">
    <property type="entry name" value="TPR-like_helical_dom_sf"/>
</dbReference>
<dbReference type="PROSITE" id="PS50005">
    <property type="entry name" value="TPR"/>
    <property type="match status" value="1"/>
</dbReference>
<organism evidence="2 3">
    <name type="scientific">Symbiopectobacterium purcellii</name>
    <dbReference type="NCBI Taxonomy" id="2871826"/>
    <lineage>
        <taxon>Bacteria</taxon>
        <taxon>Pseudomonadati</taxon>
        <taxon>Pseudomonadota</taxon>
        <taxon>Gammaproteobacteria</taxon>
        <taxon>Enterobacterales</taxon>
        <taxon>Enterobacteriaceae</taxon>
    </lineage>
</organism>
<evidence type="ECO:0000256" key="1">
    <source>
        <dbReference type="PROSITE-ProRule" id="PRU00339"/>
    </source>
</evidence>
<dbReference type="SUPFAM" id="SSF48452">
    <property type="entry name" value="TPR-like"/>
    <property type="match status" value="1"/>
</dbReference>
<dbReference type="SMART" id="SM00028">
    <property type="entry name" value="TPR"/>
    <property type="match status" value="2"/>
</dbReference>